<gene>
    <name evidence="2" type="ORF">QFZ49_005083</name>
</gene>
<evidence type="ECO:0000313" key="3">
    <source>
        <dbReference type="Proteomes" id="UP001223072"/>
    </source>
</evidence>
<feature type="chain" id="PRO_5047375059" description="Calcium-binding protein" evidence="1">
    <location>
        <begin position="27"/>
        <end position="256"/>
    </location>
</feature>
<name>A0ABU0RSZ1_9ACTN</name>
<sequence>MPAGTRRVLAALAASTALALSGALTAAPVYAAPTADDIRIDSFVVNGGKPVVVGTKGVVKFPLSLTATHASGVYQAFAYLFGSYAFLDEDQHQLDCAGTKPTTTCTGTYTLDPVKEFYQDNSPAGVWEVRVHVDAWETSYDNRGDYTFKVLRASKLTANATPEPVKKGRTITVKGTLTHADWSVDKYVGVKNRSVKLQFRKKGGTGYTTVKTVRTGKGGAVTATTTAGSDGYYRFVYGGTGTTAAVTSSGDFIDVQ</sequence>
<keyword evidence="1" id="KW-0732">Signal</keyword>
<feature type="signal peptide" evidence="1">
    <location>
        <begin position="1"/>
        <end position="26"/>
    </location>
</feature>
<evidence type="ECO:0000313" key="2">
    <source>
        <dbReference type="EMBL" id="MDQ0935112.1"/>
    </source>
</evidence>
<comment type="caution">
    <text evidence="2">The sequence shown here is derived from an EMBL/GenBank/DDBJ whole genome shotgun (WGS) entry which is preliminary data.</text>
</comment>
<organism evidence="2 3">
    <name type="scientific">Streptomyces turgidiscabies</name>
    <dbReference type="NCBI Taxonomy" id="85558"/>
    <lineage>
        <taxon>Bacteria</taxon>
        <taxon>Bacillati</taxon>
        <taxon>Actinomycetota</taxon>
        <taxon>Actinomycetes</taxon>
        <taxon>Kitasatosporales</taxon>
        <taxon>Streptomycetaceae</taxon>
        <taxon>Streptomyces</taxon>
    </lineage>
</organism>
<evidence type="ECO:0000256" key="1">
    <source>
        <dbReference type="SAM" id="SignalP"/>
    </source>
</evidence>
<proteinExistence type="predicted"/>
<dbReference type="RefSeq" id="WP_307628725.1">
    <property type="nucleotide sequence ID" value="NZ_JAUSZS010000006.1"/>
</dbReference>
<accession>A0ABU0RSZ1</accession>
<keyword evidence="3" id="KW-1185">Reference proteome</keyword>
<reference evidence="2 3" key="1">
    <citation type="submission" date="2023-07" db="EMBL/GenBank/DDBJ databases">
        <title>Comparative genomics of wheat-associated soil bacteria to identify genetic determinants of phenazine resistance.</title>
        <authorList>
            <person name="Mouncey N."/>
        </authorList>
    </citation>
    <scope>NUCLEOTIDE SEQUENCE [LARGE SCALE GENOMIC DNA]</scope>
    <source>
        <strain evidence="2 3">W2I16</strain>
    </source>
</reference>
<protein>
    <recommendedName>
        <fullName evidence="4">Calcium-binding protein</fullName>
    </recommendedName>
</protein>
<evidence type="ECO:0008006" key="4">
    <source>
        <dbReference type="Google" id="ProtNLM"/>
    </source>
</evidence>
<dbReference type="Proteomes" id="UP001223072">
    <property type="component" value="Unassembled WGS sequence"/>
</dbReference>
<dbReference type="EMBL" id="JAUSZS010000006">
    <property type="protein sequence ID" value="MDQ0935112.1"/>
    <property type="molecule type" value="Genomic_DNA"/>
</dbReference>